<feature type="chain" id="PRO_5018091232" description="Peptidase M48 domain-containing protein" evidence="7">
    <location>
        <begin position="18"/>
        <end position="108"/>
    </location>
</feature>
<feature type="signal peptide" evidence="7">
    <location>
        <begin position="1"/>
        <end position="17"/>
    </location>
</feature>
<keyword evidence="5 6" id="KW-0482">Metalloprotease</keyword>
<dbReference type="STRING" id="3694.A0A3N7G2H9"/>
<organism evidence="9 10">
    <name type="scientific">Populus trichocarpa</name>
    <name type="common">Western balsam poplar</name>
    <name type="synonym">Populus balsamifera subsp. trichocarpa</name>
    <dbReference type="NCBI Taxonomy" id="3694"/>
    <lineage>
        <taxon>Eukaryota</taxon>
        <taxon>Viridiplantae</taxon>
        <taxon>Streptophyta</taxon>
        <taxon>Embryophyta</taxon>
        <taxon>Tracheophyta</taxon>
        <taxon>Spermatophyta</taxon>
        <taxon>Magnoliopsida</taxon>
        <taxon>eudicotyledons</taxon>
        <taxon>Gunneridae</taxon>
        <taxon>Pentapetalae</taxon>
        <taxon>rosids</taxon>
        <taxon>fabids</taxon>
        <taxon>Malpighiales</taxon>
        <taxon>Salicaceae</taxon>
        <taxon>Saliceae</taxon>
        <taxon>Populus</taxon>
    </lineage>
</organism>
<dbReference type="Pfam" id="PF01435">
    <property type="entry name" value="Peptidase_M48"/>
    <property type="match status" value="1"/>
</dbReference>
<evidence type="ECO:0000256" key="5">
    <source>
        <dbReference type="ARBA" id="ARBA00023049"/>
    </source>
</evidence>
<dbReference type="PANTHER" id="PTHR22726">
    <property type="entry name" value="METALLOENDOPEPTIDASE OMA1"/>
    <property type="match status" value="1"/>
</dbReference>
<evidence type="ECO:0000256" key="3">
    <source>
        <dbReference type="ARBA" id="ARBA00022801"/>
    </source>
</evidence>
<dbReference type="InterPro" id="IPR051156">
    <property type="entry name" value="Mito/Outer_Membr_Metalloprot"/>
</dbReference>
<name>A0A3N7G2H9_POPTR</name>
<accession>A0A3N7G2H9</accession>
<keyword evidence="3 6" id="KW-0378">Hydrolase</keyword>
<evidence type="ECO:0000259" key="8">
    <source>
        <dbReference type="Pfam" id="PF01435"/>
    </source>
</evidence>
<feature type="domain" description="Peptidase M48" evidence="8">
    <location>
        <begin position="27"/>
        <end position="71"/>
    </location>
</feature>
<dbReference type="EMBL" id="CM009304">
    <property type="protein sequence ID" value="RQP01023.1"/>
    <property type="molecule type" value="Genomic_DNA"/>
</dbReference>
<evidence type="ECO:0000256" key="7">
    <source>
        <dbReference type="SAM" id="SignalP"/>
    </source>
</evidence>
<gene>
    <name evidence="9" type="ORF">POPTR_015G133301</name>
</gene>
<evidence type="ECO:0000313" key="10">
    <source>
        <dbReference type="Proteomes" id="UP000006729"/>
    </source>
</evidence>
<evidence type="ECO:0000256" key="6">
    <source>
        <dbReference type="RuleBase" id="RU003983"/>
    </source>
</evidence>
<dbReference type="GO" id="GO:0051603">
    <property type="term" value="P:proteolysis involved in protein catabolic process"/>
    <property type="evidence" value="ECO:0000318"/>
    <property type="project" value="GO_Central"/>
</dbReference>
<evidence type="ECO:0000256" key="2">
    <source>
        <dbReference type="ARBA" id="ARBA00022723"/>
    </source>
</evidence>
<evidence type="ECO:0000313" key="9">
    <source>
        <dbReference type="EMBL" id="RQP01023.1"/>
    </source>
</evidence>
<keyword evidence="10" id="KW-1185">Reference proteome</keyword>
<keyword evidence="1 6" id="KW-0645">Protease</keyword>
<dbReference type="GO" id="GO:0016020">
    <property type="term" value="C:membrane"/>
    <property type="evidence" value="ECO:0000318"/>
    <property type="project" value="GO_Central"/>
</dbReference>
<protein>
    <recommendedName>
        <fullName evidence="8">Peptidase M48 domain-containing protein</fullName>
    </recommendedName>
</protein>
<dbReference type="Proteomes" id="UP000006729">
    <property type="component" value="Chromosome 15"/>
</dbReference>
<dbReference type="AlphaFoldDB" id="A0A3N7G2H9"/>
<dbReference type="InParanoid" id="A0A3N7G2H9"/>
<comment type="cofactor">
    <cofactor evidence="6">
        <name>Zn(2+)</name>
        <dbReference type="ChEBI" id="CHEBI:29105"/>
    </cofactor>
    <text evidence="6">Binds 1 zinc ion per subunit.</text>
</comment>
<keyword evidence="2" id="KW-0479">Metal-binding</keyword>
<dbReference type="GO" id="GO:0004222">
    <property type="term" value="F:metalloendopeptidase activity"/>
    <property type="evidence" value="ECO:0000318"/>
    <property type="project" value="GO_Central"/>
</dbReference>
<keyword evidence="4 6" id="KW-0862">Zinc</keyword>
<reference evidence="9 10" key="1">
    <citation type="journal article" date="2006" name="Science">
        <title>The genome of black cottonwood, Populus trichocarpa (Torr. &amp; Gray).</title>
        <authorList>
            <person name="Tuskan G.A."/>
            <person name="Difazio S."/>
            <person name="Jansson S."/>
            <person name="Bohlmann J."/>
            <person name="Grigoriev I."/>
            <person name="Hellsten U."/>
            <person name="Putnam N."/>
            <person name="Ralph S."/>
            <person name="Rombauts S."/>
            <person name="Salamov A."/>
            <person name="Schein J."/>
            <person name="Sterck L."/>
            <person name="Aerts A."/>
            <person name="Bhalerao R.R."/>
            <person name="Bhalerao R.P."/>
            <person name="Blaudez D."/>
            <person name="Boerjan W."/>
            <person name="Brun A."/>
            <person name="Brunner A."/>
            <person name="Busov V."/>
            <person name="Campbell M."/>
            <person name="Carlson J."/>
            <person name="Chalot M."/>
            <person name="Chapman J."/>
            <person name="Chen G.L."/>
            <person name="Cooper D."/>
            <person name="Coutinho P.M."/>
            <person name="Couturier J."/>
            <person name="Covert S."/>
            <person name="Cronk Q."/>
            <person name="Cunningham R."/>
            <person name="Davis J."/>
            <person name="Degroeve S."/>
            <person name="Dejardin A."/>
            <person name="Depamphilis C."/>
            <person name="Detter J."/>
            <person name="Dirks B."/>
            <person name="Dubchak I."/>
            <person name="Duplessis S."/>
            <person name="Ehlting J."/>
            <person name="Ellis B."/>
            <person name="Gendler K."/>
            <person name="Goodstein D."/>
            <person name="Gribskov M."/>
            <person name="Grimwood J."/>
            <person name="Groover A."/>
            <person name="Gunter L."/>
            <person name="Hamberger B."/>
            <person name="Heinze B."/>
            <person name="Helariutta Y."/>
            <person name="Henrissat B."/>
            <person name="Holligan D."/>
            <person name="Holt R."/>
            <person name="Huang W."/>
            <person name="Islam-Faridi N."/>
            <person name="Jones S."/>
            <person name="Jones-Rhoades M."/>
            <person name="Jorgensen R."/>
            <person name="Joshi C."/>
            <person name="Kangasjarvi J."/>
            <person name="Karlsson J."/>
            <person name="Kelleher C."/>
            <person name="Kirkpatrick R."/>
            <person name="Kirst M."/>
            <person name="Kohler A."/>
            <person name="Kalluri U."/>
            <person name="Larimer F."/>
            <person name="Leebens-Mack J."/>
            <person name="Leple J.C."/>
            <person name="Locascio P."/>
            <person name="Lou Y."/>
            <person name="Lucas S."/>
            <person name="Martin F."/>
            <person name="Montanini B."/>
            <person name="Napoli C."/>
            <person name="Nelson D.R."/>
            <person name="Nelson C."/>
            <person name="Nieminen K."/>
            <person name="Nilsson O."/>
            <person name="Pereda V."/>
            <person name="Peter G."/>
            <person name="Philippe R."/>
            <person name="Pilate G."/>
            <person name="Poliakov A."/>
            <person name="Razumovskaya J."/>
            <person name="Richardson P."/>
            <person name="Rinaldi C."/>
            <person name="Ritland K."/>
            <person name="Rouze P."/>
            <person name="Ryaboy D."/>
            <person name="Schmutz J."/>
            <person name="Schrader J."/>
            <person name="Segerman B."/>
            <person name="Shin H."/>
            <person name="Siddiqui A."/>
            <person name="Sterky F."/>
            <person name="Terry A."/>
            <person name="Tsai C.J."/>
            <person name="Uberbacher E."/>
            <person name="Unneberg P."/>
            <person name="Vahala J."/>
            <person name="Wall K."/>
            <person name="Wessler S."/>
            <person name="Yang G."/>
            <person name="Yin T."/>
            <person name="Douglas C."/>
            <person name="Marra M."/>
            <person name="Sandberg G."/>
            <person name="Van de Peer Y."/>
            <person name="Rokhsar D."/>
        </authorList>
    </citation>
    <scope>NUCLEOTIDE SEQUENCE [LARGE SCALE GENOMIC DNA]</scope>
    <source>
        <strain evidence="10">cv. Nisqually</strain>
    </source>
</reference>
<keyword evidence="7" id="KW-0732">Signal</keyword>
<dbReference type="GO" id="GO:0046872">
    <property type="term" value="F:metal ion binding"/>
    <property type="evidence" value="ECO:0007669"/>
    <property type="project" value="UniProtKB-KW"/>
</dbReference>
<dbReference type="InterPro" id="IPR001915">
    <property type="entry name" value="Peptidase_M48"/>
</dbReference>
<proteinExistence type="inferred from homology"/>
<comment type="similarity">
    <text evidence="6">Belongs to the peptidase M48 family.</text>
</comment>
<sequence length="108" mass="11943">MSLLMLFVCQGVRLLCLLDCSIILELMQIATIIGHEVGHVVARHAAEGIIENFWVAILQLNLFQFIMPDCSRNVSSVFEANFLPKDGRSAEEGGAILLVPDDFKLKKG</sequence>
<dbReference type="PANTHER" id="PTHR22726:SF1">
    <property type="entry name" value="METALLOENDOPEPTIDASE OMA1, MITOCHONDRIAL"/>
    <property type="match status" value="1"/>
</dbReference>
<evidence type="ECO:0000256" key="1">
    <source>
        <dbReference type="ARBA" id="ARBA00022670"/>
    </source>
</evidence>
<evidence type="ECO:0000256" key="4">
    <source>
        <dbReference type="ARBA" id="ARBA00022833"/>
    </source>
</evidence>